<evidence type="ECO:0000313" key="6">
    <source>
        <dbReference type="Proteomes" id="UP001501207"/>
    </source>
</evidence>
<keyword evidence="6" id="KW-1185">Reference proteome</keyword>
<evidence type="ECO:0000256" key="1">
    <source>
        <dbReference type="ARBA" id="ARBA00011046"/>
    </source>
</evidence>
<protein>
    <submittedName>
        <fullName evidence="5">BlaI/MecI/CopY family transcriptional regulator</fullName>
    </submittedName>
</protein>
<name>A0ABP8FWZ5_9BACT</name>
<reference evidence="6" key="1">
    <citation type="journal article" date="2019" name="Int. J. Syst. Evol. Microbiol.">
        <title>The Global Catalogue of Microorganisms (GCM) 10K type strain sequencing project: providing services to taxonomists for standard genome sequencing and annotation.</title>
        <authorList>
            <consortium name="The Broad Institute Genomics Platform"/>
            <consortium name="The Broad Institute Genome Sequencing Center for Infectious Disease"/>
            <person name="Wu L."/>
            <person name="Ma J."/>
        </authorList>
    </citation>
    <scope>NUCLEOTIDE SEQUENCE [LARGE SCALE GENOMIC DNA]</scope>
    <source>
        <strain evidence="6">JCM 17664</strain>
    </source>
</reference>
<dbReference type="EMBL" id="BAABFN010000005">
    <property type="protein sequence ID" value="GAA4312771.1"/>
    <property type="molecule type" value="Genomic_DNA"/>
</dbReference>
<evidence type="ECO:0000256" key="2">
    <source>
        <dbReference type="ARBA" id="ARBA00023015"/>
    </source>
</evidence>
<dbReference type="Pfam" id="PF03965">
    <property type="entry name" value="Penicillinase_R"/>
    <property type="match status" value="1"/>
</dbReference>
<evidence type="ECO:0000256" key="3">
    <source>
        <dbReference type="ARBA" id="ARBA00023125"/>
    </source>
</evidence>
<gene>
    <name evidence="5" type="ORF">GCM10023143_22630</name>
</gene>
<dbReference type="InterPro" id="IPR036390">
    <property type="entry name" value="WH_DNA-bd_sf"/>
</dbReference>
<dbReference type="Gene3D" id="1.10.4040.10">
    <property type="entry name" value="Penicillinase repressor domain"/>
    <property type="match status" value="1"/>
</dbReference>
<proteinExistence type="inferred from homology"/>
<accession>A0ABP8FWZ5</accession>
<keyword evidence="3" id="KW-0238">DNA-binding</keyword>
<evidence type="ECO:0000256" key="4">
    <source>
        <dbReference type="ARBA" id="ARBA00023163"/>
    </source>
</evidence>
<dbReference type="Proteomes" id="UP001501207">
    <property type="component" value="Unassembled WGS sequence"/>
</dbReference>
<dbReference type="InterPro" id="IPR036388">
    <property type="entry name" value="WH-like_DNA-bd_sf"/>
</dbReference>
<keyword evidence="4" id="KW-0804">Transcription</keyword>
<dbReference type="SUPFAM" id="SSF46785">
    <property type="entry name" value="Winged helix' DNA-binding domain"/>
    <property type="match status" value="1"/>
</dbReference>
<dbReference type="InterPro" id="IPR005650">
    <property type="entry name" value="BlaI_family"/>
</dbReference>
<keyword evidence="2" id="KW-0805">Transcription regulation</keyword>
<comment type="caution">
    <text evidence="5">The sequence shown here is derived from an EMBL/GenBank/DDBJ whole genome shotgun (WGS) entry which is preliminary data.</text>
</comment>
<organism evidence="5 6">
    <name type="scientific">Compostibacter hankyongensis</name>
    <dbReference type="NCBI Taxonomy" id="1007089"/>
    <lineage>
        <taxon>Bacteria</taxon>
        <taxon>Pseudomonadati</taxon>
        <taxon>Bacteroidota</taxon>
        <taxon>Chitinophagia</taxon>
        <taxon>Chitinophagales</taxon>
        <taxon>Chitinophagaceae</taxon>
        <taxon>Compostibacter</taxon>
    </lineage>
</organism>
<sequence length="121" mass="14226">MEKLTRQEEAAMLAIWKTGPGFVKDFLEAHEEPRPHYNTLSSTIRNLEKKGYLRGKKYGTVIEYTPLIPESVYARKYMSGFVKHYFENSYKSLVSFFAHEKKISAEELKEIIDMIEQRKSK</sequence>
<dbReference type="Gene3D" id="1.10.10.10">
    <property type="entry name" value="Winged helix-like DNA-binding domain superfamily/Winged helix DNA-binding domain"/>
    <property type="match status" value="1"/>
</dbReference>
<dbReference type="RefSeq" id="WP_344979331.1">
    <property type="nucleotide sequence ID" value="NZ_BAABFN010000005.1"/>
</dbReference>
<evidence type="ECO:0000313" key="5">
    <source>
        <dbReference type="EMBL" id="GAA4312771.1"/>
    </source>
</evidence>
<comment type="similarity">
    <text evidence="1">Belongs to the BlaI transcriptional regulatory family.</text>
</comment>